<dbReference type="InterPro" id="IPR036396">
    <property type="entry name" value="Cyt_P450_sf"/>
</dbReference>
<feature type="transmembrane region" description="Helical" evidence="9">
    <location>
        <begin position="298"/>
        <end position="319"/>
    </location>
</feature>
<evidence type="ECO:0000256" key="3">
    <source>
        <dbReference type="ARBA" id="ARBA00022617"/>
    </source>
</evidence>
<dbReference type="PRINTS" id="PR00463">
    <property type="entry name" value="EP450I"/>
</dbReference>
<accession>A0ABR4IX26</accession>
<keyword evidence="3 8" id="KW-0349">Heme</keyword>
<keyword evidence="7 8" id="KW-0503">Monooxygenase</keyword>
<keyword evidence="5 8" id="KW-0560">Oxidoreductase</keyword>
<keyword evidence="9" id="KW-0812">Transmembrane</keyword>
<evidence type="ECO:0000313" key="11">
    <source>
        <dbReference type="Proteomes" id="UP001610335"/>
    </source>
</evidence>
<comment type="caution">
    <text evidence="10">The sequence shown here is derived from an EMBL/GenBank/DDBJ whole genome shotgun (WGS) entry which is preliminary data.</text>
</comment>
<evidence type="ECO:0000313" key="10">
    <source>
        <dbReference type="EMBL" id="KAL2831417.1"/>
    </source>
</evidence>
<evidence type="ECO:0000256" key="5">
    <source>
        <dbReference type="ARBA" id="ARBA00023002"/>
    </source>
</evidence>
<dbReference type="InterPro" id="IPR002401">
    <property type="entry name" value="Cyt_P450_E_grp-I"/>
</dbReference>
<dbReference type="Pfam" id="PF00067">
    <property type="entry name" value="p450"/>
    <property type="match status" value="1"/>
</dbReference>
<dbReference type="Proteomes" id="UP001610335">
    <property type="component" value="Unassembled WGS sequence"/>
</dbReference>
<dbReference type="CDD" id="cd11062">
    <property type="entry name" value="CYP58-like"/>
    <property type="match status" value="1"/>
</dbReference>
<keyword evidence="4 8" id="KW-0479">Metal-binding</keyword>
<keyword evidence="11" id="KW-1185">Reference proteome</keyword>
<evidence type="ECO:0000256" key="2">
    <source>
        <dbReference type="ARBA" id="ARBA00010617"/>
    </source>
</evidence>
<proteinExistence type="inferred from homology"/>
<dbReference type="PANTHER" id="PTHR24305">
    <property type="entry name" value="CYTOCHROME P450"/>
    <property type="match status" value="1"/>
</dbReference>
<dbReference type="SUPFAM" id="SSF48264">
    <property type="entry name" value="Cytochrome P450"/>
    <property type="match status" value="1"/>
</dbReference>
<keyword evidence="6 8" id="KW-0408">Iron</keyword>
<keyword evidence="9" id="KW-1133">Transmembrane helix</keyword>
<name>A0ABR4IX26_9EURO</name>
<evidence type="ECO:0000256" key="6">
    <source>
        <dbReference type="ARBA" id="ARBA00023004"/>
    </source>
</evidence>
<reference evidence="10 11" key="1">
    <citation type="submission" date="2024-07" db="EMBL/GenBank/DDBJ databases">
        <title>Section-level genome sequencing and comparative genomics of Aspergillus sections Usti and Cavernicolus.</title>
        <authorList>
            <consortium name="Lawrence Berkeley National Laboratory"/>
            <person name="Nybo J.L."/>
            <person name="Vesth T.C."/>
            <person name="Theobald S."/>
            <person name="Frisvad J.C."/>
            <person name="Larsen T.O."/>
            <person name="Kjaerboelling I."/>
            <person name="Rothschild-Mancinelli K."/>
            <person name="Lyhne E.K."/>
            <person name="Kogle M.E."/>
            <person name="Barry K."/>
            <person name="Clum A."/>
            <person name="Na H."/>
            <person name="Ledsgaard L."/>
            <person name="Lin J."/>
            <person name="Lipzen A."/>
            <person name="Kuo A."/>
            <person name="Riley R."/>
            <person name="Mondo S."/>
            <person name="LaButti K."/>
            <person name="Haridas S."/>
            <person name="Pangalinan J."/>
            <person name="Salamov A.A."/>
            <person name="Simmons B.A."/>
            <person name="Magnuson J.K."/>
            <person name="Chen J."/>
            <person name="Drula E."/>
            <person name="Henrissat B."/>
            <person name="Wiebenga A."/>
            <person name="Lubbers R.J."/>
            <person name="Gomes A.C."/>
            <person name="Makela M.R."/>
            <person name="Stajich J."/>
            <person name="Grigoriev I.V."/>
            <person name="Mortensen U.H."/>
            <person name="De vries R.P."/>
            <person name="Baker S.E."/>
            <person name="Andersen M.R."/>
        </authorList>
    </citation>
    <scope>NUCLEOTIDE SEQUENCE [LARGE SCALE GENOMIC DNA]</scope>
    <source>
        <strain evidence="10 11">CBS 600.67</strain>
    </source>
</reference>
<evidence type="ECO:0000256" key="7">
    <source>
        <dbReference type="ARBA" id="ARBA00023033"/>
    </source>
</evidence>
<dbReference type="Gene3D" id="1.10.630.10">
    <property type="entry name" value="Cytochrome P450"/>
    <property type="match status" value="1"/>
</dbReference>
<dbReference type="InterPro" id="IPR050121">
    <property type="entry name" value="Cytochrome_P450_monoxygenase"/>
</dbReference>
<dbReference type="InterPro" id="IPR001128">
    <property type="entry name" value="Cyt_P450"/>
</dbReference>
<comment type="cofactor">
    <cofactor evidence="1">
        <name>heme</name>
        <dbReference type="ChEBI" id="CHEBI:30413"/>
    </cofactor>
</comment>
<evidence type="ECO:0000256" key="4">
    <source>
        <dbReference type="ARBA" id="ARBA00022723"/>
    </source>
</evidence>
<comment type="similarity">
    <text evidence="2 8">Belongs to the cytochrome P450 family.</text>
</comment>
<evidence type="ECO:0000256" key="1">
    <source>
        <dbReference type="ARBA" id="ARBA00001971"/>
    </source>
</evidence>
<organism evidence="10 11">
    <name type="scientific">Aspergillus cavernicola</name>
    <dbReference type="NCBI Taxonomy" id="176166"/>
    <lineage>
        <taxon>Eukaryota</taxon>
        <taxon>Fungi</taxon>
        <taxon>Dikarya</taxon>
        <taxon>Ascomycota</taxon>
        <taxon>Pezizomycotina</taxon>
        <taxon>Eurotiomycetes</taxon>
        <taxon>Eurotiomycetidae</taxon>
        <taxon>Eurotiales</taxon>
        <taxon>Aspergillaceae</taxon>
        <taxon>Aspergillus</taxon>
        <taxon>Aspergillus subgen. Nidulantes</taxon>
    </lineage>
</organism>
<keyword evidence="9" id="KW-0472">Membrane</keyword>
<sequence length="508" mass="58153">MLPLILVPTAYAVYLLGLAFYRLFFHPLTGFPGPKYAALSRWHECYYDVYLKGKFIFWIEEQHKRYGPIVRIAPDELHILDADLWETVFTKAGRVDKYDWMSSRFGNDTSVLTTAPDSLHRVRRGALNPFFSRQRILGLQGIIRKKLDILINRVEDYRALKAPVPIHRGYMAFSEDVIMQYCFGHDYDSLHKQDWTPILHDAFASVSIAGNTALQLPLIPKVMNALPQPWIARLEPLYALIFRMQNDLGHQIRDVKASIAVSNSVSKEEKPSVFSDLIKGDLPASEKANRRLQDEAQLIIGAGLTTTGWALTVGTFYLLSNPGVLARLQRELDAAIPNYDPDHPTANLEWAELEKLPYLTAVIKEAVRLSNSTTSRNVRLLSKPIQFHDWVIPAQTPISMTIPFMNHDDEIFPDSRSFVPERWLDSPKTRNGSPLERYFVGFGKGTRSCLGLNLAWCELYLVFASLFRFFDFTLYETDITDIELAHDFFLPFPRLDSKGVRVLARLRE</sequence>
<dbReference type="PROSITE" id="PS00086">
    <property type="entry name" value="CYTOCHROME_P450"/>
    <property type="match status" value="1"/>
</dbReference>
<dbReference type="PANTHER" id="PTHR24305:SF157">
    <property type="entry name" value="N-ACETYLTRYPTOPHAN 6-HYDROXYLASE IVOC-RELATED"/>
    <property type="match status" value="1"/>
</dbReference>
<dbReference type="EMBL" id="JBFXLS010000009">
    <property type="protein sequence ID" value="KAL2831417.1"/>
    <property type="molecule type" value="Genomic_DNA"/>
</dbReference>
<dbReference type="PRINTS" id="PR00385">
    <property type="entry name" value="P450"/>
</dbReference>
<protein>
    <submittedName>
        <fullName evidence="10">Cytochrome P450</fullName>
    </submittedName>
</protein>
<evidence type="ECO:0000256" key="8">
    <source>
        <dbReference type="RuleBase" id="RU000461"/>
    </source>
</evidence>
<dbReference type="InterPro" id="IPR017972">
    <property type="entry name" value="Cyt_P450_CS"/>
</dbReference>
<gene>
    <name evidence="10" type="ORF">BDW59DRAFT_130848</name>
</gene>
<evidence type="ECO:0000256" key="9">
    <source>
        <dbReference type="SAM" id="Phobius"/>
    </source>
</evidence>
<feature type="transmembrane region" description="Helical" evidence="9">
    <location>
        <begin position="6"/>
        <end position="25"/>
    </location>
</feature>